<proteinExistence type="predicted"/>
<accession>A0A3N9Q2V9</accession>
<name>A0A3N9Q2V9_9BACL</name>
<dbReference type="Proteomes" id="UP000282529">
    <property type="component" value="Unassembled WGS sequence"/>
</dbReference>
<evidence type="ECO:0000259" key="2">
    <source>
        <dbReference type="Pfam" id="PF13539"/>
    </source>
</evidence>
<dbReference type="PANTHER" id="PTHR34385">
    <property type="entry name" value="D-ALANYL-D-ALANINE CARBOXYPEPTIDASE"/>
    <property type="match status" value="1"/>
</dbReference>
<dbReference type="Pfam" id="PF13539">
    <property type="entry name" value="Peptidase_M15_4"/>
    <property type="match status" value="1"/>
</dbReference>
<dbReference type="CDD" id="cd14845">
    <property type="entry name" value="L-Ala-D-Glu_peptidase_like"/>
    <property type="match status" value="1"/>
</dbReference>
<dbReference type="InterPro" id="IPR052179">
    <property type="entry name" value="DD-CPase-like"/>
</dbReference>
<dbReference type="SUPFAM" id="SSF55166">
    <property type="entry name" value="Hedgehog/DD-peptidase"/>
    <property type="match status" value="1"/>
</dbReference>
<keyword evidence="4" id="KW-1185">Reference proteome</keyword>
<reference evidence="3 4" key="1">
    <citation type="submission" date="2018-11" db="EMBL/GenBank/DDBJ databases">
        <title>Genome sequence of strain 7197.</title>
        <authorList>
            <person name="Gao J."/>
            <person name="Sun J."/>
        </authorList>
    </citation>
    <scope>NUCLEOTIDE SEQUENCE [LARGE SCALE GENOMIC DNA]</scope>
    <source>
        <strain evidence="3 4">7197</strain>
    </source>
</reference>
<dbReference type="RefSeq" id="WP_124695266.1">
    <property type="nucleotide sequence ID" value="NZ_JBHUFE010000039.1"/>
</dbReference>
<evidence type="ECO:0000313" key="4">
    <source>
        <dbReference type="Proteomes" id="UP000282529"/>
    </source>
</evidence>
<dbReference type="AlphaFoldDB" id="A0A3N9Q2V9"/>
<dbReference type="PANTHER" id="PTHR34385:SF1">
    <property type="entry name" value="PEPTIDOGLYCAN L-ALANYL-D-GLUTAMATE ENDOPEPTIDASE CWLK"/>
    <property type="match status" value="1"/>
</dbReference>
<organism evidence="3 4">
    <name type="scientific">Paenibacillus rhizophilus</name>
    <dbReference type="NCBI Taxonomy" id="1850366"/>
    <lineage>
        <taxon>Bacteria</taxon>
        <taxon>Bacillati</taxon>
        <taxon>Bacillota</taxon>
        <taxon>Bacilli</taxon>
        <taxon>Bacillales</taxon>
        <taxon>Paenibacillaceae</taxon>
        <taxon>Paenibacillus</taxon>
    </lineage>
</organism>
<dbReference type="InterPro" id="IPR039561">
    <property type="entry name" value="Peptidase_M15C"/>
</dbReference>
<dbReference type="EMBL" id="RQPI01000004">
    <property type="protein sequence ID" value="RQW11856.1"/>
    <property type="molecule type" value="Genomic_DNA"/>
</dbReference>
<feature type="coiled-coil region" evidence="1">
    <location>
        <begin position="186"/>
        <end position="213"/>
    </location>
</feature>
<dbReference type="Gene3D" id="3.30.1380.10">
    <property type="match status" value="1"/>
</dbReference>
<evidence type="ECO:0000313" key="3">
    <source>
        <dbReference type="EMBL" id="RQW11856.1"/>
    </source>
</evidence>
<protein>
    <submittedName>
        <fullName evidence="3">M15 family peptidase</fullName>
    </submittedName>
</protein>
<keyword evidence="1" id="KW-0175">Coiled coil</keyword>
<evidence type="ECO:0000256" key="1">
    <source>
        <dbReference type="SAM" id="Coils"/>
    </source>
</evidence>
<dbReference type="OrthoDB" id="9799970at2"/>
<dbReference type="InterPro" id="IPR009045">
    <property type="entry name" value="Zn_M74/Hedgehog-like"/>
</dbReference>
<dbReference type="GO" id="GO:0008233">
    <property type="term" value="F:peptidase activity"/>
    <property type="evidence" value="ECO:0007669"/>
    <property type="project" value="InterPro"/>
</dbReference>
<gene>
    <name evidence="3" type="ORF">EH198_09275</name>
</gene>
<feature type="domain" description="Peptidase M15C" evidence="2">
    <location>
        <begin position="71"/>
        <end position="141"/>
    </location>
</feature>
<comment type="caution">
    <text evidence="3">The sequence shown here is derived from an EMBL/GenBank/DDBJ whole genome shotgun (WGS) entry which is preliminary data.</text>
</comment>
<sequence length="290" mass="31838">MTLTLDQVKAKSAPKLVGLQPVVLAGVTALIERCYNRGVMIVITQGLRTYAEQDGLYAKGRTAPGEIVTNARGGYSNHNFGLAVDFALLLLDGRTISWDMQRDDDGDKTTDWMEVVQEAKALGFAWGGDWKKFKDYPHLEMVFGLSTAQLHAGERPSAVAVNAAFAKIAKLQEEAYEMTEVEKKDFEDLKATVKEQAKLIEELTSSKDTLKEETLKQAAEIKELGEALLELTDTTPPKWAEAALQAFANTPSALNGKPVLDTPDKATYTEARLITILHRLGLAARQKGDK</sequence>